<evidence type="ECO:0000256" key="10">
    <source>
        <dbReference type="PROSITE-ProRule" id="PRU00221"/>
    </source>
</evidence>
<keyword evidence="9" id="KW-0131">Cell cycle</keyword>
<dbReference type="PROSITE" id="PS51380">
    <property type="entry name" value="EXS"/>
    <property type="match status" value="1"/>
</dbReference>
<evidence type="ECO:0000256" key="7">
    <source>
        <dbReference type="ARBA" id="ARBA00022989"/>
    </source>
</evidence>
<comment type="caution">
    <text evidence="15">The sequence shown here is derived from an EMBL/GenBank/DDBJ whole genome shotgun (WGS) entry which is preliminary data.</text>
</comment>
<dbReference type="PANTHER" id="PTHR13260">
    <property type="entry name" value="ANAPHASE PROMOTING COMPLEX SUBUNIT 4 APC4"/>
    <property type="match status" value="1"/>
</dbReference>
<dbReference type="PANTHER" id="PTHR13260:SF0">
    <property type="entry name" value="ANAPHASE-PROMOTING COMPLEX SUBUNIT 4"/>
    <property type="match status" value="1"/>
</dbReference>
<dbReference type="InterPro" id="IPR004342">
    <property type="entry name" value="EXS_C"/>
</dbReference>
<feature type="transmembrane region" description="Helical" evidence="13">
    <location>
        <begin position="307"/>
        <end position="327"/>
    </location>
</feature>
<keyword evidence="4 13" id="KW-0812">Transmembrane</keyword>
<evidence type="ECO:0000256" key="5">
    <source>
        <dbReference type="ARBA" id="ARBA00022776"/>
    </source>
</evidence>
<keyword evidence="8 13" id="KW-0472">Membrane</keyword>
<dbReference type="InterPro" id="IPR015943">
    <property type="entry name" value="WD40/YVTN_repeat-like_dom_sf"/>
</dbReference>
<feature type="transmembrane region" description="Helical" evidence="13">
    <location>
        <begin position="352"/>
        <end position="371"/>
    </location>
</feature>
<evidence type="ECO:0000256" key="9">
    <source>
        <dbReference type="ARBA" id="ARBA00023306"/>
    </source>
</evidence>
<dbReference type="Pfam" id="PF12896">
    <property type="entry name" value="ANAPC4"/>
    <property type="match status" value="1"/>
</dbReference>
<evidence type="ECO:0000256" key="6">
    <source>
        <dbReference type="ARBA" id="ARBA00022786"/>
    </source>
</evidence>
<feature type="transmembrane region" description="Helical" evidence="13">
    <location>
        <begin position="268"/>
        <end position="286"/>
    </location>
</feature>
<dbReference type="InterPro" id="IPR036322">
    <property type="entry name" value="WD40_repeat_dom_sf"/>
</dbReference>
<sequence length="1565" mass="174474">MERAGSTDDAAAVALALAVGPVKGYPRLDEQDADHRELRRLAEAVEVAAPTSVEPGLAGLAQRLTLASKFSKASRLKLAVQRGTANDGETLPLVTAREADASVLGGVEALGEVAAFADRFELETRKVDRACCEQTSQVEERLEKAVEHCKIEAHKSVELMREEIGPEFQELFRLAHYLTNFAIKNYGELAAILSMHQLRHRRFREGFLSNVLRAQVLEKADFAQAKDIRALIQRINVACAVELFGGNTQLAQFYLLQKRRESIDWDTAFVGGWVGAAVVATVWASYAIQIEESEQTVKFQNTNGQRIYRGLGAVLLMCWGLCVQIAMWREARVNFPVIFALPAASFPPTSRLFRFMAILTMIYLANLITFVKSLRNAGSHAGLLPLMLLASWTLLLVVAWWRSMLSPRLHSKGILAAVWGSLNDTIQFLLGLSARSFLSAYISDYLTSSGKILTDFAVVTCDLIVVGPRQFYNLLTSDRIHDRPPDSILHRVAIPVIVCWPLWLRLSQNLTRFYLTGRRFPFLVNALKYAMAHTIVIFSALVPELMDFSEASKAPHIWRVVFVTCFVVTTFATFCWDVAMDWGLGRPQHALLRKRLMLETIFQSRKPYYVAIAADFCLRYTWALTVVPSVNETFVLSTGALTALEVTRRSFWGVLRVENEHLNNTRSYRSTEYIPLYFDTFSSSGGESNGGAAGPSRYNCAEVTEISDEAERIQEALREVEECVDKEIQEKREQGVKVSLSTRNYGLVDVEAARGKLQHQLGDFRSREREETPSFPVAERFNFDQIPLALIGDAKYRALEKLGSKLVRTAQGPIGAMRRMPVATVHLTLCEDSQARQTMGKSKEAASARRTIRGQWQGARGRQGASGGGSGEDKGQAGISCLAACCPAMDLVALANDSQLVVQRSIKWERLFGSMCSVSCLTWRPDGKALAVGQEDGLIALYDVEHGEAFSLPKSSRPHKDPITCMTWTKKVADPKHGASSDPNGDEEDLWDVEFKNVEGDAYIDRANLLAEVHHGGSNPHERGTDSFKSYASALMDMPLFGVDNTPRRQLEVLASGDTAGVVTLGAFGYFPVGCIDLSGAFQQDQVDGLPAVSHLCLSDDLRMLLAILECEGRFRMVSVDTKILADRSDELRHVAAQCGHIGEEMVHVQAAIQEMSKQWTEATSVLHRHLEPLQRQLKNFDRPNTPEQELFMMLTCGVTSAALQRYIADLQEHTLQRLGKSLDTACASLEEIASKTMYRAAQALVFRLHDLHGLAEWTQRFQGIGLEVQPISDLLHDAQLLMLKVQETLTWVRDAHANFAALSVWLQTVWRKNQKQNSAEAVERTAAGRSKHYAHIDIDRLVRVLSRQLLHPHISEQFQSGPLSSHDQPALWTSATRNTNSTVSLLQAFERLQAGWNKAFHMISLTVSAVFRPVENLRLPDLDRRQVDVRFARNRFIVALAKAPDTVELITCAGAGSDRQEIRLSDVKELQDLRFYNNDTLALTLRDSSGVRVLAQLPFQDPSASLGRRRTLSPASIDTADLVCDGSRGVAAVFTSNRRLQLFDMEEDEEEVEDEEEEEAEDEE</sequence>
<feature type="repeat" description="WD" evidence="10">
    <location>
        <begin position="911"/>
        <end position="952"/>
    </location>
</feature>
<evidence type="ECO:0000313" key="15">
    <source>
        <dbReference type="EMBL" id="CAK9099574.1"/>
    </source>
</evidence>
<feature type="compositionally biased region" description="Low complexity" evidence="12">
    <location>
        <begin position="853"/>
        <end position="863"/>
    </location>
</feature>
<feature type="transmembrane region" description="Helical" evidence="13">
    <location>
        <begin position="557"/>
        <end position="579"/>
    </location>
</feature>
<dbReference type="Pfam" id="PF03124">
    <property type="entry name" value="EXS"/>
    <property type="match status" value="1"/>
</dbReference>
<name>A0ABP0RHD8_9DINO</name>
<comment type="subcellular location">
    <subcellularLocation>
        <location evidence="1">Membrane</location>
        <topology evidence="1">Multi-pass membrane protein</topology>
    </subcellularLocation>
</comment>
<keyword evidence="3" id="KW-0132">Cell division</keyword>
<feature type="coiled-coil region" evidence="11">
    <location>
        <begin position="703"/>
        <end position="730"/>
    </location>
</feature>
<dbReference type="InterPro" id="IPR024790">
    <property type="entry name" value="APC4_long_dom"/>
</dbReference>
<evidence type="ECO:0000256" key="11">
    <source>
        <dbReference type="SAM" id="Coils"/>
    </source>
</evidence>
<feature type="region of interest" description="Disordered" evidence="12">
    <location>
        <begin position="836"/>
        <end position="871"/>
    </location>
</feature>
<gene>
    <name evidence="15" type="ORF">SCF082_LOCUS46635</name>
</gene>
<keyword evidence="7 13" id="KW-1133">Transmembrane helix</keyword>
<feature type="transmembrane region" description="Helical" evidence="13">
    <location>
        <begin position="488"/>
        <end position="506"/>
    </location>
</feature>
<dbReference type="Proteomes" id="UP001642464">
    <property type="component" value="Unassembled WGS sequence"/>
</dbReference>
<feature type="transmembrane region" description="Helical" evidence="13">
    <location>
        <begin position="383"/>
        <end position="401"/>
    </location>
</feature>
<evidence type="ECO:0000259" key="14">
    <source>
        <dbReference type="PROSITE" id="PS51380"/>
    </source>
</evidence>
<evidence type="ECO:0000256" key="8">
    <source>
        <dbReference type="ARBA" id="ARBA00023136"/>
    </source>
</evidence>
<evidence type="ECO:0000256" key="12">
    <source>
        <dbReference type="SAM" id="MobiDB-lite"/>
    </source>
</evidence>
<dbReference type="InterPro" id="IPR024977">
    <property type="entry name" value="Apc4-like_WD40_dom"/>
</dbReference>
<accession>A0ABP0RHD8</accession>
<dbReference type="InterPro" id="IPR024789">
    <property type="entry name" value="APC4"/>
</dbReference>
<protein>
    <recommendedName>
        <fullName evidence="2">Anaphase-promoting complex subunit 4</fullName>
    </recommendedName>
</protein>
<dbReference type="Gene3D" id="2.130.10.10">
    <property type="entry name" value="YVTN repeat-like/Quinoprotein amine dehydrogenase"/>
    <property type="match status" value="1"/>
</dbReference>
<dbReference type="InterPro" id="IPR001680">
    <property type="entry name" value="WD40_rpt"/>
</dbReference>
<dbReference type="EMBL" id="CAXAMM010041472">
    <property type="protein sequence ID" value="CAK9099574.1"/>
    <property type="molecule type" value="Genomic_DNA"/>
</dbReference>
<keyword evidence="6" id="KW-0833">Ubl conjugation pathway</keyword>
<evidence type="ECO:0000313" key="16">
    <source>
        <dbReference type="Proteomes" id="UP001642464"/>
    </source>
</evidence>
<feature type="region of interest" description="Disordered" evidence="12">
    <location>
        <begin position="1545"/>
        <end position="1565"/>
    </location>
</feature>
<evidence type="ECO:0000256" key="13">
    <source>
        <dbReference type="SAM" id="Phobius"/>
    </source>
</evidence>
<keyword evidence="11" id="KW-0175">Coiled coil</keyword>
<dbReference type="SUPFAM" id="SSF50978">
    <property type="entry name" value="WD40 repeat-like"/>
    <property type="match status" value="1"/>
</dbReference>
<proteinExistence type="predicted"/>
<dbReference type="Pfam" id="PF12894">
    <property type="entry name" value="ANAPC4_WD40"/>
    <property type="match status" value="1"/>
</dbReference>
<dbReference type="PROSITE" id="PS50082">
    <property type="entry name" value="WD_REPEATS_2"/>
    <property type="match status" value="1"/>
</dbReference>
<feature type="domain" description="EXS" evidence="14">
    <location>
        <begin position="485"/>
        <end position="688"/>
    </location>
</feature>
<evidence type="ECO:0000256" key="3">
    <source>
        <dbReference type="ARBA" id="ARBA00022618"/>
    </source>
</evidence>
<evidence type="ECO:0000256" key="1">
    <source>
        <dbReference type="ARBA" id="ARBA00004141"/>
    </source>
</evidence>
<keyword evidence="16" id="KW-1185">Reference proteome</keyword>
<keyword evidence="5" id="KW-0498">Mitosis</keyword>
<organism evidence="15 16">
    <name type="scientific">Durusdinium trenchii</name>
    <dbReference type="NCBI Taxonomy" id="1381693"/>
    <lineage>
        <taxon>Eukaryota</taxon>
        <taxon>Sar</taxon>
        <taxon>Alveolata</taxon>
        <taxon>Dinophyceae</taxon>
        <taxon>Suessiales</taxon>
        <taxon>Symbiodiniaceae</taxon>
        <taxon>Durusdinium</taxon>
    </lineage>
</organism>
<evidence type="ECO:0000256" key="2">
    <source>
        <dbReference type="ARBA" id="ARBA00016067"/>
    </source>
</evidence>
<keyword evidence="10" id="KW-0853">WD repeat</keyword>
<reference evidence="15 16" key="1">
    <citation type="submission" date="2024-02" db="EMBL/GenBank/DDBJ databases">
        <authorList>
            <person name="Chen Y."/>
            <person name="Shah S."/>
            <person name="Dougan E. K."/>
            <person name="Thang M."/>
            <person name="Chan C."/>
        </authorList>
    </citation>
    <scope>NUCLEOTIDE SEQUENCE [LARGE SCALE GENOMIC DNA]</scope>
</reference>
<feature type="transmembrane region" description="Helical" evidence="13">
    <location>
        <begin position="526"/>
        <end position="545"/>
    </location>
</feature>
<evidence type="ECO:0000256" key="4">
    <source>
        <dbReference type="ARBA" id="ARBA00022692"/>
    </source>
</evidence>